<evidence type="ECO:0000256" key="9">
    <source>
        <dbReference type="PIRSR" id="PIRSR006621-2"/>
    </source>
</evidence>
<comment type="caution">
    <text evidence="11">The sequence shown here is derived from an EMBL/GenBank/DDBJ whole genome shotgun (WGS) entry which is preliminary data.</text>
</comment>
<organism evidence="11 14">
    <name type="scientific">Enterocloster aldenensis</name>
    <dbReference type="NCBI Taxonomy" id="358742"/>
    <lineage>
        <taxon>Bacteria</taxon>
        <taxon>Bacillati</taxon>
        <taxon>Bacillota</taxon>
        <taxon>Clostridia</taxon>
        <taxon>Lachnospirales</taxon>
        <taxon>Lachnospiraceae</taxon>
        <taxon>Enterocloster</taxon>
    </lineage>
</organism>
<feature type="domain" description="DUS-like FMN-binding" evidence="10">
    <location>
        <begin position="5"/>
        <end position="301"/>
    </location>
</feature>
<keyword evidence="3 7" id="KW-0288">FMN</keyword>
<dbReference type="AlphaFoldDB" id="A0AAW5BWN5"/>
<evidence type="ECO:0000256" key="2">
    <source>
        <dbReference type="ARBA" id="ARBA00022630"/>
    </source>
</evidence>
<comment type="cofactor">
    <cofactor evidence="1 7 9">
        <name>FMN</name>
        <dbReference type="ChEBI" id="CHEBI:58210"/>
    </cofactor>
</comment>
<keyword evidence="4 7" id="KW-0819">tRNA processing</keyword>
<evidence type="ECO:0000259" key="10">
    <source>
        <dbReference type="Pfam" id="PF01207"/>
    </source>
</evidence>
<dbReference type="InterPro" id="IPR018517">
    <property type="entry name" value="tRNA_hU_synthase_CS"/>
</dbReference>
<reference evidence="12 13" key="1">
    <citation type="journal article" date="2020" name="Cell Host Microbe">
        <title>Functional and Genomic Variation between Human-Derived Isolates of Lachnospiraceae Reveals Inter- and Intra-Species Diversity.</title>
        <authorList>
            <person name="Sorbara M.T."/>
            <person name="Littmann E.R."/>
            <person name="Fontana E."/>
            <person name="Moody T.U."/>
            <person name="Kohout C.E."/>
            <person name="Gjonbalaj M."/>
            <person name="Eaton V."/>
            <person name="Seok R."/>
            <person name="Leiner I.M."/>
            <person name="Pamer E.G."/>
        </authorList>
    </citation>
    <scope>NUCLEOTIDE SEQUENCE [LARGE SCALE GENOMIC DNA]</scope>
    <source>
        <strain evidence="12 13">MSK.1.17</strain>
    </source>
</reference>
<evidence type="ECO:0000313" key="12">
    <source>
        <dbReference type="EMBL" id="NSJ52396.1"/>
    </source>
</evidence>
<dbReference type="Proteomes" id="UP001299608">
    <property type="component" value="Unassembled WGS sequence"/>
</dbReference>
<dbReference type="EMBL" id="JAKNGE010000035">
    <property type="protein sequence ID" value="MCG4748297.1"/>
    <property type="molecule type" value="Genomic_DNA"/>
</dbReference>
<dbReference type="GO" id="GO:0003723">
    <property type="term" value="F:RNA binding"/>
    <property type="evidence" value="ECO:0007669"/>
    <property type="project" value="TreeGrafter"/>
</dbReference>
<feature type="binding site" evidence="9">
    <location>
        <position position="64"/>
    </location>
    <ligand>
        <name>FMN</name>
        <dbReference type="ChEBI" id="CHEBI:58210"/>
    </ligand>
</feature>
<evidence type="ECO:0000313" key="14">
    <source>
        <dbReference type="Proteomes" id="UP001299608"/>
    </source>
</evidence>
<sequence length="322" mass="36997">MEFYMAPMEGLTGYIYRNAYNTCFTPMDLYYTPFISPKARGCLSSREMNDILPEHNQGLRVVPQILTNQAEDFLTVARILKDYGYKEVNLNLGCPSGTVVSKHKGAGFLALTCRLDSFLGTVTEQLEVMGMELSVKTRLGMVTPDEFYGLLDIYNQYHLKRLIIHPRLRTDYYRNTPDWEMFRHGLKNSTNRVCYNGDIFTADDFRRLSQSYPELDEVMLGRGIIANPGLAGEIKTGRPVDKKQLREFHQLLYQGYRGIMSGDRNVLFKMKEIWASMIQIFADSETYGKKIKKARHLTEYEAVVGRIFSELDIAEGAGFKLY</sequence>
<reference evidence="12" key="2">
    <citation type="submission" date="2020-02" db="EMBL/GenBank/DDBJ databases">
        <authorList>
            <person name="Littmann E."/>
            <person name="Sorbara M."/>
        </authorList>
    </citation>
    <scope>NUCLEOTIDE SEQUENCE</scope>
    <source>
        <strain evidence="12">MSK.1.17</strain>
    </source>
</reference>
<evidence type="ECO:0000256" key="4">
    <source>
        <dbReference type="ARBA" id="ARBA00022694"/>
    </source>
</evidence>
<dbReference type="PIRSF" id="PIRSF006621">
    <property type="entry name" value="Dus"/>
    <property type="match status" value="1"/>
</dbReference>
<dbReference type="GO" id="GO:0050660">
    <property type="term" value="F:flavin adenine dinucleotide binding"/>
    <property type="evidence" value="ECO:0007669"/>
    <property type="project" value="InterPro"/>
</dbReference>
<reference evidence="11" key="3">
    <citation type="submission" date="2022-01" db="EMBL/GenBank/DDBJ databases">
        <title>Collection of gut derived symbiotic bacterial strains cultured from healthy donors.</title>
        <authorList>
            <person name="Lin H."/>
            <person name="Kohout C."/>
            <person name="Waligurski E."/>
            <person name="Pamer E.G."/>
        </authorList>
    </citation>
    <scope>NUCLEOTIDE SEQUENCE</scope>
    <source>
        <strain evidence="11">DFI.6.55</strain>
    </source>
</reference>
<dbReference type="CDD" id="cd02801">
    <property type="entry name" value="DUS_like_FMN"/>
    <property type="match status" value="1"/>
</dbReference>
<comment type="similarity">
    <text evidence="7">Belongs to the dus family.</text>
</comment>
<gene>
    <name evidence="12" type="ORF">G5B36_27485</name>
    <name evidence="11" type="ORF">L0N08_23010</name>
</gene>
<dbReference type="GO" id="GO:0017150">
    <property type="term" value="F:tRNA dihydrouridine synthase activity"/>
    <property type="evidence" value="ECO:0007669"/>
    <property type="project" value="InterPro"/>
</dbReference>
<keyword evidence="2 7" id="KW-0285">Flavoprotein</keyword>
<dbReference type="InterPro" id="IPR013785">
    <property type="entry name" value="Aldolase_TIM"/>
</dbReference>
<evidence type="ECO:0000256" key="1">
    <source>
        <dbReference type="ARBA" id="ARBA00001917"/>
    </source>
</evidence>
<feature type="binding site" evidence="9">
    <location>
        <begin position="221"/>
        <end position="222"/>
    </location>
    <ligand>
        <name>FMN</name>
        <dbReference type="ChEBI" id="CHEBI:58210"/>
    </ligand>
</feature>
<dbReference type="Proteomes" id="UP000669239">
    <property type="component" value="Unassembled WGS sequence"/>
</dbReference>
<comment type="function">
    <text evidence="7">Catalyzes the synthesis of 5,6-dihydrouridine (D), a modified base found in the D-loop of most tRNAs, via the reduction of the C5-C6 double bond in target uridines.</text>
</comment>
<feature type="binding site" evidence="9">
    <location>
        <position position="165"/>
    </location>
    <ligand>
        <name>FMN</name>
        <dbReference type="ChEBI" id="CHEBI:58210"/>
    </ligand>
</feature>
<dbReference type="InterPro" id="IPR001269">
    <property type="entry name" value="DUS_fam"/>
</dbReference>
<keyword evidence="9" id="KW-0547">Nucleotide-binding</keyword>
<evidence type="ECO:0000256" key="5">
    <source>
        <dbReference type="ARBA" id="ARBA00022857"/>
    </source>
</evidence>
<dbReference type="SUPFAM" id="SSF51395">
    <property type="entry name" value="FMN-linked oxidoreductases"/>
    <property type="match status" value="1"/>
</dbReference>
<feature type="binding site" evidence="9">
    <location>
        <position position="136"/>
    </location>
    <ligand>
        <name>FMN</name>
        <dbReference type="ChEBI" id="CHEBI:58210"/>
    </ligand>
</feature>
<dbReference type="PROSITE" id="PS01136">
    <property type="entry name" value="UPF0034"/>
    <property type="match status" value="1"/>
</dbReference>
<evidence type="ECO:0000256" key="7">
    <source>
        <dbReference type="PIRNR" id="PIRNR006621"/>
    </source>
</evidence>
<keyword evidence="13" id="KW-1185">Reference proteome</keyword>
<dbReference type="EMBL" id="JAAITT010000070">
    <property type="protein sequence ID" value="NSJ52396.1"/>
    <property type="molecule type" value="Genomic_DNA"/>
</dbReference>
<dbReference type="Pfam" id="PF01207">
    <property type="entry name" value="Dus"/>
    <property type="match status" value="1"/>
</dbReference>
<evidence type="ECO:0000313" key="11">
    <source>
        <dbReference type="EMBL" id="MCG4748297.1"/>
    </source>
</evidence>
<proteinExistence type="inferred from homology"/>
<dbReference type="Gene3D" id="3.20.20.70">
    <property type="entry name" value="Aldolase class I"/>
    <property type="match status" value="1"/>
</dbReference>
<evidence type="ECO:0000313" key="13">
    <source>
        <dbReference type="Proteomes" id="UP000669239"/>
    </source>
</evidence>
<keyword evidence="6 7" id="KW-0560">Oxidoreductase</keyword>
<dbReference type="PANTHER" id="PTHR45846">
    <property type="entry name" value="TRNA-DIHYDROURIDINE(47) SYNTHASE [NAD(P)(+)]-LIKE"/>
    <property type="match status" value="1"/>
</dbReference>
<feature type="active site" description="Proton donor" evidence="8">
    <location>
        <position position="94"/>
    </location>
</feature>
<dbReference type="InterPro" id="IPR035587">
    <property type="entry name" value="DUS-like_FMN-bd"/>
</dbReference>
<evidence type="ECO:0000256" key="8">
    <source>
        <dbReference type="PIRSR" id="PIRSR006621-1"/>
    </source>
</evidence>
<accession>A0AAW5BWN5</accession>
<dbReference type="EC" id="1.3.1.-" evidence="7"/>
<evidence type="ECO:0000256" key="6">
    <source>
        <dbReference type="ARBA" id="ARBA00023002"/>
    </source>
</evidence>
<evidence type="ECO:0000256" key="3">
    <source>
        <dbReference type="ARBA" id="ARBA00022643"/>
    </source>
</evidence>
<protein>
    <recommendedName>
        <fullName evidence="7">tRNA-dihydrouridine synthase</fullName>
        <ecNumber evidence="7">1.3.1.-</ecNumber>
    </recommendedName>
</protein>
<dbReference type="RefSeq" id="WP_165642981.1">
    <property type="nucleotide sequence ID" value="NZ_JAAITT010000070.1"/>
</dbReference>
<keyword evidence="5" id="KW-0521">NADP</keyword>
<dbReference type="PANTHER" id="PTHR45846:SF1">
    <property type="entry name" value="TRNA-DIHYDROURIDINE(47) SYNTHASE [NAD(P)(+)]-LIKE"/>
    <property type="match status" value="1"/>
</dbReference>
<name>A0AAW5BWN5_9FIRM</name>